<dbReference type="GO" id="GO:0005739">
    <property type="term" value="C:mitochondrion"/>
    <property type="evidence" value="ECO:0007669"/>
    <property type="project" value="TreeGrafter"/>
</dbReference>
<dbReference type="Pfam" id="PF03937">
    <property type="entry name" value="Sdh5"/>
    <property type="match status" value="1"/>
</dbReference>
<accession>A0A250X7T3</accession>
<feature type="compositionally biased region" description="Polar residues" evidence="3">
    <location>
        <begin position="159"/>
        <end position="169"/>
    </location>
</feature>
<gene>
    <name evidence="4" type="ORF">CEUSTIGMA_g6591.t1</name>
</gene>
<dbReference type="PANTHER" id="PTHR12469:SF2">
    <property type="entry name" value="SUCCINATE DEHYDROGENASE ASSEMBLY FACTOR 2, MITOCHONDRIAL"/>
    <property type="match status" value="1"/>
</dbReference>
<keyword evidence="2" id="KW-0143">Chaperone</keyword>
<dbReference type="FunFam" id="1.10.150.250:FF:000004">
    <property type="entry name" value="Succinate dehydrogenase assembly factor 2, mitochondrial"/>
    <property type="match status" value="1"/>
</dbReference>
<sequence>MLRRLLHTSQCYLWRTLPISEATYSTICGLARNFSDNASEAAVVNRAGMINKLLYRSRQRGFLELDLMVGLWAEREVPRMSSDMMNHFAEILELENPDLFKWLTGQLIPPNEVSSNPAFQALKGHVQDQLGESCHASAHAPSGKDWVRGWDDSWRKQPDASSPTSVDEK</sequence>
<evidence type="ECO:0008006" key="6">
    <source>
        <dbReference type="Google" id="ProtNLM"/>
    </source>
</evidence>
<dbReference type="GO" id="GO:0034553">
    <property type="term" value="P:mitochondrial respiratory chain complex II assembly"/>
    <property type="evidence" value="ECO:0007669"/>
    <property type="project" value="TreeGrafter"/>
</dbReference>
<dbReference type="Proteomes" id="UP000232323">
    <property type="component" value="Unassembled WGS sequence"/>
</dbReference>
<dbReference type="GO" id="GO:0006099">
    <property type="term" value="P:tricarboxylic acid cycle"/>
    <property type="evidence" value="ECO:0007669"/>
    <property type="project" value="TreeGrafter"/>
</dbReference>
<dbReference type="PANTHER" id="PTHR12469">
    <property type="entry name" value="PROTEIN EMI5 HOMOLOG, MITOCHONDRIAL"/>
    <property type="match status" value="1"/>
</dbReference>
<evidence type="ECO:0000256" key="2">
    <source>
        <dbReference type="ARBA" id="ARBA00023186"/>
    </source>
</evidence>
<reference evidence="4 5" key="1">
    <citation type="submission" date="2017-08" db="EMBL/GenBank/DDBJ databases">
        <title>Acidophilic green algal genome provides insights into adaptation to an acidic environment.</title>
        <authorList>
            <person name="Hirooka S."/>
            <person name="Hirose Y."/>
            <person name="Kanesaki Y."/>
            <person name="Higuchi S."/>
            <person name="Fujiwara T."/>
            <person name="Onuma R."/>
            <person name="Era A."/>
            <person name="Ohbayashi R."/>
            <person name="Uzuka A."/>
            <person name="Nozaki H."/>
            <person name="Yoshikawa H."/>
            <person name="Miyagishima S.Y."/>
        </authorList>
    </citation>
    <scope>NUCLEOTIDE SEQUENCE [LARGE SCALE GENOMIC DNA]</scope>
    <source>
        <strain evidence="4 5">NIES-2499</strain>
    </source>
</reference>
<comment type="caution">
    <text evidence="4">The sequence shown here is derived from an EMBL/GenBank/DDBJ whole genome shotgun (WGS) entry which is preliminary data.</text>
</comment>
<evidence type="ECO:0000256" key="3">
    <source>
        <dbReference type="SAM" id="MobiDB-lite"/>
    </source>
</evidence>
<dbReference type="Gene3D" id="1.10.150.250">
    <property type="entry name" value="Flavinator of succinate dehydrogenase"/>
    <property type="match status" value="1"/>
</dbReference>
<organism evidence="4 5">
    <name type="scientific">Chlamydomonas eustigma</name>
    <dbReference type="NCBI Taxonomy" id="1157962"/>
    <lineage>
        <taxon>Eukaryota</taxon>
        <taxon>Viridiplantae</taxon>
        <taxon>Chlorophyta</taxon>
        <taxon>core chlorophytes</taxon>
        <taxon>Chlorophyceae</taxon>
        <taxon>CS clade</taxon>
        <taxon>Chlamydomonadales</taxon>
        <taxon>Chlamydomonadaceae</taxon>
        <taxon>Chlamydomonas</taxon>
    </lineage>
</organism>
<dbReference type="GO" id="GO:0006121">
    <property type="term" value="P:mitochondrial electron transport, succinate to ubiquinone"/>
    <property type="evidence" value="ECO:0007669"/>
    <property type="project" value="TreeGrafter"/>
</dbReference>
<evidence type="ECO:0000313" key="4">
    <source>
        <dbReference type="EMBL" id="GAX79151.1"/>
    </source>
</evidence>
<dbReference type="OrthoDB" id="284292at2759"/>
<evidence type="ECO:0000313" key="5">
    <source>
        <dbReference type="Proteomes" id="UP000232323"/>
    </source>
</evidence>
<dbReference type="InterPro" id="IPR036714">
    <property type="entry name" value="SDH_sf"/>
</dbReference>
<keyword evidence="5" id="KW-1185">Reference proteome</keyword>
<feature type="region of interest" description="Disordered" evidence="3">
    <location>
        <begin position="132"/>
        <end position="169"/>
    </location>
</feature>
<name>A0A250X7T3_9CHLO</name>
<dbReference type="EMBL" id="BEGY01000039">
    <property type="protein sequence ID" value="GAX79151.1"/>
    <property type="molecule type" value="Genomic_DNA"/>
</dbReference>
<evidence type="ECO:0000256" key="1">
    <source>
        <dbReference type="ARBA" id="ARBA00023128"/>
    </source>
</evidence>
<protein>
    <recommendedName>
        <fullName evidence="6">Succinate dehydrogenase assembly factor 2, mitochondrial</fullName>
    </recommendedName>
</protein>
<dbReference type="InterPro" id="IPR005631">
    <property type="entry name" value="SDH"/>
</dbReference>
<feature type="compositionally biased region" description="Basic and acidic residues" evidence="3">
    <location>
        <begin position="145"/>
        <end position="158"/>
    </location>
</feature>
<dbReference type="STRING" id="1157962.A0A250X7T3"/>
<proteinExistence type="predicted"/>
<dbReference type="SUPFAM" id="SSF109910">
    <property type="entry name" value="YgfY-like"/>
    <property type="match status" value="1"/>
</dbReference>
<dbReference type="AlphaFoldDB" id="A0A250X7T3"/>
<keyword evidence="1" id="KW-0496">Mitochondrion</keyword>